<keyword evidence="1" id="KW-0175">Coiled coil</keyword>
<evidence type="ECO:0000256" key="1">
    <source>
        <dbReference type="SAM" id="Coils"/>
    </source>
</evidence>
<proteinExistence type="predicted"/>
<dbReference type="RefSeq" id="WP_316763222.1">
    <property type="nucleotide sequence ID" value="NZ_BAABAK010000003.1"/>
</dbReference>
<evidence type="ECO:0000313" key="2">
    <source>
        <dbReference type="EMBL" id="GAA3957203.1"/>
    </source>
</evidence>
<feature type="coiled-coil region" evidence="1">
    <location>
        <begin position="7"/>
        <end position="41"/>
    </location>
</feature>
<comment type="caution">
    <text evidence="2">The sequence shown here is derived from an EMBL/GenBank/DDBJ whole genome shotgun (WGS) entry which is preliminary data.</text>
</comment>
<protein>
    <submittedName>
        <fullName evidence="2">Uncharacterized protein</fullName>
    </submittedName>
</protein>
<dbReference type="EMBL" id="BAABAK010000003">
    <property type="protein sequence ID" value="GAA3957203.1"/>
    <property type="molecule type" value="Genomic_DNA"/>
</dbReference>
<sequence length="69" mass="7913">MANQNISKLLQNKIESLKSEVEHAQAELKKWEIMLDEYAAQPEKFELIATLLTNENLEAKKAKRKITTG</sequence>
<organism evidence="2 3">
    <name type="scientific">Pedobacter ginsengiterrae</name>
    <dbReference type="NCBI Taxonomy" id="871696"/>
    <lineage>
        <taxon>Bacteria</taxon>
        <taxon>Pseudomonadati</taxon>
        <taxon>Bacteroidota</taxon>
        <taxon>Sphingobacteriia</taxon>
        <taxon>Sphingobacteriales</taxon>
        <taxon>Sphingobacteriaceae</taxon>
        <taxon>Pedobacter</taxon>
    </lineage>
</organism>
<reference evidence="3" key="1">
    <citation type="journal article" date="2019" name="Int. J. Syst. Evol. Microbiol.">
        <title>The Global Catalogue of Microorganisms (GCM) 10K type strain sequencing project: providing services to taxonomists for standard genome sequencing and annotation.</title>
        <authorList>
            <consortium name="The Broad Institute Genomics Platform"/>
            <consortium name="The Broad Institute Genome Sequencing Center for Infectious Disease"/>
            <person name="Wu L."/>
            <person name="Ma J."/>
        </authorList>
    </citation>
    <scope>NUCLEOTIDE SEQUENCE [LARGE SCALE GENOMIC DNA]</scope>
    <source>
        <strain evidence="3">JCM 17338</strain>
    </source>
</reference>
<name>A0ABP7NZK2_9SPHI</name>
<evidence type="ECO:0000313" key="3">
    <source>
        <dbReference type="Proteomes" id="UP001501081"/>
    </source>
</evidence>
<dbReference type="Proteomes" id="UP001501081">
    <property type="component" value="Unassembled WGS sequence"/>
</dbReference>
<gene>
    <name evidence="2" type="ORF">GCM10022246_08790</name>
</gene>
<keyword evidence="3" id="KW-1185">Reference proteome</keyword>
<accession>A0ABP7NZK2</accession>